<dbReference type="InterPro" id="IPR000536">
    <property type="entry name" value="Nucl_hrmn_rcpt_lig-bd"/>
</dbReference>
<dbReference type="PROSITE" id="PS51843">
    <property type="entry name" value="NR_LBD"/>
    <property type="match status" value="1"/>
</dbReference>
<dbReference type="GO" id="GO:0043565">
    <property type="term" value="F:sequence-specific DNA binding"/>
    <property type="evidence" value="ECO:0007669"/>
    <property type="project" value="InterPro"/>
</dbReference>
<dbReference type="InterPro" id="IPR001628">
    <property type="entry name" value="Znf_hrmn_rcpt"/>
</dbReference>
<keyword evidence="9 10" id="KW-0539">Nucleus</keyword>
<keyword evidence="4 10" id="KW-0862">Zinc</keyword>
<feature type="domain" description="Nuclear receptor" evidence="11">
    <location>
        <begin position="5"/>
        <end position="74"/>
    </location>
</feature>
<dbReference type="SUPFAM" id="SSF48508">
    <property type="entry name" value="Nuclear receptor ligand-binding domain"/>
    <property type="match status" value="1"/>
</dbReference>
<dbReference type="InterPro" id="IPR013088">
    <property type="entry name" value="Znf_NHR/GATA"/>
</dbReference>
<comment type="similarity">
    <text evidence="1 10">Belongs to the nuclear hormone receptor family.</text>
</comment>
<dbReference type="RefSeq" id="XP_003093187.2">
    <property type="nucleotide sequence ID" value="XM_003093139.2"/>
</dbReference>
<comment type="subcellular location">
    <subcellularLocation>
        <location evidence="10">Nucleus</location>
    </subcellularLocation>
</comment>
<dbReference type="GO" id="GO:0008270">
    <property type="term" value="F:zinc ion binding"/>
    <property type="evidence" value="ECO:0007669"/>
    <property type="project" value="UniProtKB-KW"/>
</dbReference>
<gene>
    <name evidence="13" type="ORF">GCK72_020612</name>
</gene>
<evidence type="ECO:0000256" key="5">
    <source>
        <dbReference type="ARBA" id="ARBA00023015"/>
    </source>
</evidence>
<evidence type="ECO:0000256" key="4">
    <source>
        <dbReference type="ARBA" id="ARBA00022833"/>
    </source>
</evidence>
<dbReference type="PROSITE" id="PS00031">
    <property type="entry name" value="NUCLEAR_REC_DBD_1"/>
    <property type="match status" value="1"/>
</dbReference>
<dbReference type="CTD" id="9802073"/>
<evidence type="ECO:0000256" key="2">
    <source>
        <dbReference type="ARBA" id="ARBA00022723"/>
    </source>
</evidence>
<evidence type="ECO:0000256" key="9">
    <source>
        <dbReference type="ARBA" id="ARBA00023242"/>
    </source>
</evidence>
<comment type="caution">
    <text evidence="13">The sequence shown here is derived from an EMBL/GenBank/DDBJ whole genome shotgun (WGS) entry which is preliminary data.</text>
</comment>
<evidence type="ECO:0000256" key="7">
    <source>
        <dbReference type="ARBA" id="ARBA00023163"/>
    </source>
</evidence>
<dbReference type="PANTHER" id="PTHR45886:SF11">
    <property type="entry name" value="NUCLEAR HORMONE RECEPTOR FAMILY-RELATED"/>
    <property type="match status" value="1"/>
</dbReference>
<feature type="domain" description="NR LBD" evidence="12">
    <location>
        <begin position="104"/>
        <end position="332"/>
    </location>
</feature>
<dbReference type="PANTHER" id="PTHR45886">
    <property type="entry name" value="NUCLEAR HORMONE RECEPTOR FAMILY-RELATED-RELATED"/>
    <property type="match status" value="1"/>
</dbReference>
<evidence type="ECO:0000256" key="10">
    <source>
        <dbReference type="RuleBase" id="RU004334"/>
    </source>
</evidence>
<dbReference type="SUPFAM" id="SSF57716">
    <property type="entry name" value="Glucocorticoid receptor-like (DNA-binding domain)"/>
    <property type="match status" value="1"/>
</dbReference>
<keyword evidence="2 10" id="KW-0479">Metal-binding</keyword>
<dbReference type="PRINTS" id="PR00047">
    <property type="entry name" value="STROIDFINGER"/>
</dbReference>
<evidence type="ECO:0000313" key="13">
    <source>
        <dbReference type="EMBL" id="KAF1754054.1"/>
    </source>
</evidence>
<name>A0A6A5GH06_CAERE</name>
<proteinExistence type="inferred from homology"/>
<dbReference type="Proteomes" id="UP000483820">
    <property type="component" value="Chromosome V"/>
</dbReference>
<evidence type="ECO:0008006" key="15">
    <source>
        <dbReference type="Google" id="ProtNLM"/>
    </source>
</evidence>
<keyword evidence="3 10" id="KW-0863">Zinc-finger</keyword>
<keyword evidence="8 10" id="KW-0675">Receptor</keyword>
<accession>A0A6A5GH06</accession>
<dbReference type="Pfam" id="PF00104">
    <property type="entry name" value="Hormone_recep"/>
    <property type="match status" value="1"/>
</dbReference>
<keyword evidence="7 10" id="KW-0804">Transcription</keyword>
<dbReference type="Pfam" id="PF00105">
    <property type="entry name" value="zf-C4"/>
    <property type="match status" value="1"/>
</dbReference>
<dbReference type="GO" id="GO:0005634">
    <property type="term" value="C:nucleus"/>
    <property type="evidence" value="ECO:0007669"/>
    <property type="project" value="UniProtKB-SubCell"/>
</dbReference>
<keyword evidence="5 10" id="KW-0805">Transcription regulation</keyword>
<dbReference type="PROSITE" id="PS51030">
    <property type="entry name" value="NUCLEAR_REC_DBD_2"/>
    <property type="match status" value="1"/>
</dbReference>
<evidence type="ECO:0000259" key="11">
    <source>
        <dbReference type="PROSITE" id="PS51030"/>
    </source>
</evidence>
<keyword evidence="6 10" id="KW-0238">DNA-binding</keyword>
<evidence type="ECO:0000256" key="3">
    <source>
        <dbReference type="ARBA" id="ARBA00022771"/>
    </source>
</evidence>
<evidence type="ECO:0000256" key="6">
    <source>
        <dbReference type="ARBA" id="ARBA00023125"/>
    </source>
</evidence>
<dbReference type="SMART" id="SM00430">
    <property type="entry name" value="HOLI"/>
    <property type="match status" value="1"/>
</dbReference>
<dbReference type="Gene3D" id="1.10.565.10">
    <property type="entry name" value="Retinoid X Receptor"/>
    <property type="match status" value="1"/>
</dbReference>
<evidence type="ECO:0000313" key="14">
    <source>
        <dbReference type="Proteomes" id="UP000483820"/>
    </source>
</evidence>
<organism evidence="13 14">
    <name type="scientific">Caenorhabditis remanei</name>
    <name type="common">Caenorhabditis vulgaris</name>
    <dbReference type="NCBI Taxonomy" id="31234"/>
    <lineage>
        <taxon>Eukaryota</taxon>
        <taxon>Metazoa</taxon>
        <taxon>Ecdysozoa</taxon>
        <taxon>Nematoda</taxon>
        <taxon>Chromadorea</taxon>
        <taxon>Rhabditida</taxon>
        <taxon>Rhabditina</taxon>
        <taxon>Rhabditomorpha</taxon>
        <taxon>Rhabditoidea</taxon>
        <taxon>Rhabditidae</taxon>
        <taxon>Peloderinae</taxon>
        <taxon>Caenorhabditis</taxon>
    </lineage>
</organism>
<dbReference type="AlphaFoldDB" id="A0A6A5GH06"/>
<reference evidence="13 14" key="1">
    <citation type="submission" date="2019-12" db="EMBL/GenBank/DDBJ databases">
        <title>Chromosome-level assembly of the Caenorhabditis remanei genome.</title>
        <authorList>
            <person name="Teterina A.A."/>
            <person name="Willis J.H."/>
            <person name="Phillips P.C."/>
        </authorList>
    </citation>
    <scope>NUCLEOTIDE SEQUENCE [LARGE SCALE GENOMIC DNA]</scope>
    <source>
        <strain evidence="13 14">PX506</strain>
        <tissue evidence="13">Whole organism</tissue>
    </source>
</reference>
<dbReference type="InterPro" id="IPR035500">
    <property type="entry name" value="NHR-like_dom_sf"/>
</dbReference>
<dbReference type="GeneID" id="9802073"/>
<dbReference type="EMBL" id="WUAV01000005">
    <property type="protein sequence ID" value="KAF1754054.1"/>
    <property type="molecule type" value="Genomic_DNA"/>
</dbReference>
<evidence type="ECO:0000256" key="1">
    <source>
        <dbReference type="ARBA" id="ARBA00005993"/>
    </source>
</evidence>
<dbReference type="GO" id="GO:0003700">
    <property type="term" value="F:DNA-binding transcription factor activity"/>
    <property type="evidence" value="ECO:0007669"/>
    <property type="project" value="InterPro"/>
</dbReference>
<evidence type="ECO:0000259" key="12">
    <source>
        <dbReference type="PROSITE" id="PS51843"/>
    </source>
</evidence>
<dbReference type="KEGG" id="crq:GCK72_020612"/>
<dbReference type="SMART" id="SM00399">
    <property type="entry name" value="ZnF_C4"/>
    <property type="match status" value="1"/>
</dbReference>
<evidence type="ECO:0000256" key="8">
    <source>
        <dbReference type="ARBA" id="ARBA00023170"/>
    </source>
</evidence>
<sequence>MEPNSFLCVICKKFTTAFNYGIVCCNSCKAFFRRSQTAKKFPTRCTCNKNCSNCRYCRYQLCIKAGMNWRTLSQCDNQMDTIIQNLINLDSHRQDRFINFTTDWNLSLDELILADSVKYEQQSIDFQPDHTHWSTVSHITSIDFMKRLDFVKKMPSADLNSLIKSNHMQIFFLCNAMRSYYDNKGYFCYPGGIDFLPASLASLFPENPKMLNKHNCSLIGKLAEVRITTEEFLLLSAILICNTASSKLTVPSLNLVSQYQRMYSSTLLQYCLNTYQHYGPSRFTDLLSISHIINGTLESSCQIVFTLRYYEPKPQIKQLFIDIMNSMDELPF</sequence>
<protein>
    <recommendedName>
        <fullName evidence="15">Nuclear Hormone Receptor family</fullName>
    </recommendedName>
</protein>
<dbReference type="Gene3D" id="3.30.50.10">
    <property type="entry name" value="Erythroid Transcription Factor GATA-1, subunit A"/>
    <property type="match status" value="1"/>
</dbReference>